<reference evidence="2" key="1">
    <citation type="journal article" date="2019" name="Int. J. Syst. Evol. Microbiol.">
        <title>The Global Catalogue of Microorganisms (GCM) 10K type strain sequencing project: providing services to taxonomists for standard genome sequencing and annotation.</title>
        <authorList>
            <consortium name="The Broad Institute Genomics Platform"/>
            <consortium name="The Broad Institute Genome Sequencing Center for Infectious Disease"/>
            <person name="Wu L."/>
            <person name="Ma J."/>
        </authorList>
    </citation>
    <scope>NUCLEOTIDE SEQUENCE [LARGE SCALE GENOMIC DNA]</scope>
    <source>
        <strain evidence="2">JCM 4565</strain>
    </source>
</reference>
<keyword evidence="2" id="KW-1185">Reference proteome</keyword>
<gene>
    <name evidence="1" type="ORF">GCM10010319_03270</name>
</gene>
<organism evidence="1 2">
    <name type="scientific">Streptomyces blastmyceticus</name>
    <dbReference type="NCBI Taxonomy" id="68180"/>
    <lineage>
        <taxon>Bacteria</taxon>
        <taxon>Bacillati</taxon>
        <taxon>Actinomycetota</taxon>
        <taxon>Actinomycetes</taxon>
        <taxon>Kitasatosporales</taxon>
        <taxon>Streptomycetaceae</taxon>
        <taxon>Streptomyces</taxon>
    </lineage>
</organism>
<proteinExistence type="predicted"/>
<evidence type="ECO:0000313" key="2">
    <source>
        <dbReference type="Proteomes" id="UP001500063"/>
    </source>
</evidence>
<name>A0ABP3G357_9ACTN</name>
<dbReference type="RefSeq" id="WP_344115254.1">
    <property type="nucleotide sequence ID" value="NZ_BAAABW010000001.1"/>
</dbReference>
<dbReference type="Proteomes" id="UP001500063">
    <property type="component" value="Unassembled WGS sequence"/>
</dbReference>
<protein>
    <submittedName>
        <fullName evidence="1">Uncharacterized protein</fullName>
    </submittedName>
</protein>
<sequence>MTYRNGVFVMDTREERIGQVIDSIGTRVQLREPGGGQEWEVPFSALRLATRDEREVIGLWPQMIRPMTGCAECPELAAALREAQAGDDKLKKSRALVAQRGHWRLEHGL</sequence>
<accession>A0ABP3G357</accession>
<comment type="caution">
    <text evidence="1">The sequence shown here is derived from an EMBL/GenBank/DDBJ whole genome shotgun (WGS) entry which is preliminary data.</text>
</comment>
<dbReference type="EMBL" id="BAAABW010000001">
    <property type="protein sequence ID" value="GAA0330635.1"/>
    <property type="molecule type" value="Genomic_DNA"/>
</dbReference>
<evidence type="ECO:0000313" key="1">
    <source>
        <dbReference type="EMBL" id="GAA0330635.1"/>
    </source>
</evidence>